<reference evidence="3 4" key="1">
    <citation type="submission" date="2014-07" db="EMBL/GenBank/DDBJ databases">
        <authorList>
            <person name="McCorrison J."/>
            <person name="Sanka R."/>
            <person name="Torralba M."/>
            <person name="Gillis M."/>
            <person name="Haft D.H."/>
            <person name="Methe B."/>
            <person name="Sutton G."/>
            <person name="Nelson K.E."/>
        </authorList>
    </citation>
    <scope>NUCLEOTIDE SEQUENCE [LARGE SCALE GENOMIC DNA]</scope>
    <source>
        <strain evidence="3 4">DNF00320</strain>
    </source>
</reference>
<dbReference type="EMBL" id="JRNQ01000032">
    <property type="protein sequence ID" value="KGF44668.1"/>
    <property type="molecule type" value="Genomic_DNA"/>
</dbReference>
<evidence type="ECO:0000259" key="2">
    <source>
        <dbReference type="Pfam" id="PF13568"/>
    </source>
</evidence>
<evidence type="ECO:0000313" key="4">
    <source>
        <dbReference type="Proteomes" id="UP000029525"/>
    </source>
</evidence>
<keyword evidence="1" id="KW-0472">Membrane</keyword>
<dbReference type="Proteomes" id="UP000029525">
    <property type="component" value="Unassembled WGS sequence"/>
</dbReference>
<feature type="domain" description="Outer membrane protein beta-barrel" evidence="2">
    <location>
        <begin position="260"/>
        <end position="375"/>
    </location>
</feature>
<evidence type="ECO:0000256" key="1">
    <source>
        <dbReference type="SAM" id="Phobius"/>
    </source>
</evidence>
<keyword evidence="1" id="KW-1133">Transmembrane helix</keyword>
<evidence type="ECO:0000313" key="3">
    <source>
        <dbReference type="EMBL" id="KGF44668.1"/>
    </source>
</evidence>
<sequence length="420" mass="47391">MKEWKKEFHKKLDHYEITPPQDLLNDVLLQLPLEETEATAAPIKEDVATAVYQKRDHKVTIWLVGLLSAAAMSAFVLINYTATDIEKGVLEARTLAKNSKVKHKGVEQNRVFSGVKQAFQAPIKELLVPFIPKEDIRLAVNDRIIIEELPNDSVKTRVEVPADSTRNDLKKEEKEVLGAKKKDDNSKMYDFAEIGKTHHERRPIRLGVLVAGLPSSTSSLTSGSPMLLTVSSSEGDNQRVSYNLVERQNNIVKKAHHLQPITFGISLAFPFGRKMSLETGLVYSYHKSALSYEVGSMSHSIDQKLQFIGIPINLNYQLWHNDNFGVYASSGFTVEKMVSGRQYDTYDGSIELIKRDVKMKELQWSIGARVGAEYKIYDGVGLYFEPGVGYHFKNKSDVQTIYSDHPISFDIKFGVRLNVQ</sequence>
<dbReference type="Pfam" id="PF13568">
    <property type="entry name" value="OMP_b-brl_2"/>
    <property type="match status" value="1"/>
</dbReference>
<accession>A0A096AC31</accession>
<feature type="transmembrane region" description="Helical" evidence="1">
    <location>
        <begin position="59"/>
        <end position="80"/>
    </location>
</feature>
<dbReference type="AlphaFoldDB" id="A0A096AC31"/>
<proteinExistence type="predicted"/>
<keyword evidence="1" id="KW-0812">Transmembrane</keyword>
<dbReference type="RefSeq" id="WP_036867036.1">
    <property type="nucleotide sequence ID" value="NZ_JRNQ01000032.1"/>
</dbReference>
<comment type="caution">
    <text evidence="3">The sequence shown here is derived from an EMBL/GenBank/DDBJ whole genome shotgun (WGS) entry which is preliminary data.</text>
</comment>
<organism evidence="3 4">
    <name type="scientific">Prevotella bivia DNF00320</name>
    <dbReference type="NCBI Taxonomy" id="1401068"/>
    <lineage>
        <taxon>Bacteria</taxon>
        <taxon>Pseudomonadati</taxon>
        <taxon>Bacteroidota</taxon>
        <taxon>Bacteroidia</taxon>
        <taxon>Bacteroidales</taxon>
        <taxon>Prevotellaceae</taxon>
        <taxon>Prevotella</taxon>
    </lineage>
</organism>
<dbReference type="InterPro" id="IPR025665">
    <property type="entry name" value="Beta-barrel_OMP_2"/>
</dbReference>
<dbReference type="OrthoDB" id="1150526at2"/>
<gene>
    <name evidence="3" type="ORF">HMPREF0647_05920</name>
</gene>
<dbReference type="SUPFAM" id="SSF56925">
    <property type="entry name" value="OMPA-like"/>
    <property type="match status" value="1"/>
</dbReference>
<dbReference type="InterPro" id="IPR011250">
    <property type="entry name" value="OMP/PagP_B-barrel"/>
</dbReference>
<name>A0A096AC31_9BACT</name>
<protein>
    <recommendedName>
        <fullName evidence="2">Outer membrane protein beta-barrel domain-containing protein</fullName>
    </recommendedName>
</protein>